<keyword evidence="6" id="KW-0472">Membrane</keyword>
<dbReference type="EMBL" id="AE000657">
    <property type="protein sequence ID" value="AAC06840.1"/>
    <property type="molecule type" value="Genomic_DNA"/>
</dbReference>
<keyword evidence="5" id="KW-0732">Signal</keyword>
<dbReference type="STRING" id="224324.aq_627"/>
<accession>O66876</accession>
<dbReference type="Pfam" id="PF03349">
    <property type="entry name" value="Toluene_X"/>
    <property type="match status" value="1"/>
</dbReference>
<dbReference type="GO" id="GO:0015483">
    <property type="term" value="F:long-chain fatty acid transporting porin activity"/>
    <property type="evidence" value="ECO:0000318"/>
    <property type="project" value="GO_Central"/>
</dbReference>
<dbReference type="eggNOG" id="COG2067">
    <property type="taxonomic scope" value="Bacteria"/>
</dbReference>
<evidence type="ECO:0008006" key="10">
    <source>
        <dbReference type="Google" id="ProtNLM"/>
    </source>
</evidence>
<protein>
    <recommendedName>
        <fullName evidence="10">Aromatic hydrocarbon degradation protein</fullName>
    </recommendedName>
</protein>
<evidence type="ECO:0000256" key="4">
    <source>
        <dbReference type="ARBA" id="ARBA00022692"/>
    </source>
</evidence>
<dbReference type="PANTHER" id="PTHR35093:SF8">
    <property type="entry name" value="OUTER MEMBRANE PROTEIN NMB0088-RELATED"/>
    <property type="match status" value="1"/>
</dbReference>
<keyword evidence="3" id="KW-1134">Transmembrane beta strand</keyword>
<dbReference type="PANTHER" id="PTHR35093">
    <property type="entry name" value="OUTER MEMBRANE PROTEIN NMB0088-RELATED"/>
    <property type="match status" value="1"/>
</dbReference>
<dbReference type="OrthoDB" id="9922at2"/>
<dbReference type="EnsemblBacteria" id="AAC06840">
    <property type="protein sequence ID" value="AAC06840"/>
    <property type="gene ID" value="aq_627"/>
</dbReference>
<reference evidence="8 9" key="1">
    <citation type="journal article" date="1998" name="Nature">
        <title>The complete genome of the hyperthermophilic bacterium Aquifex aeolicus.</title>
        <authorList>
            <person name="Deckert G."/>
            <person name="Warren P.V."/>
            <person name="Gaasterland T."/>
            <person name="Young W.G."/>
            <person name="Lenox A.L."/>
            <person name="Graham D.E."/>
            <person name="Overbeek R."/>
            <person name="Snead M.A."/>
            <person name="Keller M."/>
            <person name="Aujay M."/>
            <person name="Huber R."/>
            <person name="Feldman R.A."/>
            <person name="Short J.M."/>
            <person name="Olson G.J."/>
            <person name="Swanson R.V."/>
        </authorList>
    </citation>
    <scope>NUCLEOTIDE SEQUENCE [LARGE SCALE GENOMIC DNA]</scope>
    <source>
        <strain evidence="8 9">VF5</strain>
    </source>
</reference>
<dbReference type="InParanoid" id="O66876"/>
<keyword evidence="7" id="KW-0998">Cell outer membrane</keyword>
<keyword evidence="4" id="KW-0812">Transmembrane</keyword>
<evidence type="ECO:0000256" key="5">
    <source>
        <dbReference type="ARBA" id="ARBA00022729"/>
    </source>
</evidence>
<dbReference type="SUPFAM" id="SSF56935">
    <property type="entry name" value="Porins"/>
    <property type="match status" value="1"/>
</dbReference>
<dbReference type="HOGENOM" id="CLU_035981_1_2_0"/>
<evidence type="ECO:0000313" key="9">
    <source>
        <dbReference type="Proteomes" id="UP000000798"/>
    </source>
</evidence>
<evidence type="ECO:0000256" key="2">
    <source>
        <dbReference type="ARBA" id="ARBA00008163"/>
    </source>
</evidence>
<sequence>MGVDFRDKQLIENPPGHYTNALSKMHTNFQFMRITPAVSYKINEMISVGGALHIAWGSLDVGAEMCQFEDTDGDMMPSPTRCWNAGGGQSQDFGIGVSLGIAFNMGDFIYAGLMYQSPVSMKYKNVFDSNGDGKFEDMKLQQPQEVGLGIGVKPLENLKLGLDIRWIDWSGADGYGDFDWEDQWVFGLGVEYKPMDSLALRAGWNYGKTPIRDKDNLDPMTPKNSVPSFDTRFSDFQLYWFNLVGFPAFAEHHLTLGLNWKITPNFNIDLSYVYALPKTVTAKAAQGAGEVSTKMVQHSIGVGLNWAF</sequence>
<evidence type="ECO:0000256" key="6">
    <source>
        <dbReference type="ARBA" id="ARBA00023136"/>
    </source>
</evidence>
<evidence type="ECO:0000256" key="1">
    <source>
        <dbReference type="ARBA" id="ARBA00004571"/>
    </source>
</evidence>
<dbReference type="AlphaFoldDB" id="O66876"/>
<dbReference type="InterPro" id="IPR005017">
    <property type="entry name" value="OMPP1/FadL/TodX"/>
</dbReference>
<proteinExistence type="inferred from homology"/>
<organism evidence="8 9">
    <name type="scientific">Aquifex aeolicus (strain VF5)</name>
    <dbReference type="NCBI Taxonomy" id="224324"/>
    <lineage>
        <taxon>Bacteria</taxon>
        <taxon>Pseudomonadati</taxon>
        <taxon>Aquificota</taxon>
        <taxon>Aquificia</taxon>
        <taxon>Aquificales</taxon>
        <taxon>Aquificaceae</taxon>
        <taxon>Aquifex</taxon>
    </lineage>
</organism>
<comment type="similarity">
    <text evidence="2">Belongs to the OmpP1/FadL family.</text>
</comment>
<comment type="subcellular location">
    <subcellularLocation>
        <location evidence="1">Cell outer membrane</location>
        <topology evidence="1">Multi-pass membrane protein</topology>
    </subcellularLocation>
</comment>
<keyword evidence="9" id="KW-1185">Reference proteome</keyword>
<dbReference type="PIR" id="H70355">
    <property type="entry name" value="H70355"/>
</dbReference>
<evidence type="ECO:0000256" key="3">
    <source>
        <dbReference type="ARBA" id="ARBA00022452"/>
    </source>
</evidence>
<dbReference type="Gene3D" id="2.40.160.60">
    <property type="entry name" value="Outer membrane protein transport protein (OMPP1/FadL/TodX)"/>
    <property type="match status" value="1"/>
</dbReference>
<evidence type="ECO:0000313" key="8">
    <source>
        <dbReference type="EMBL" id="AAC06840.1"/>
    </source>
</evidence>
<name>O66876_AQUAE</name>
<dbReference type="KEGG" id="aae:aq_627"/>
<dbReference type="RefSeq" id="WP_010880374.1">
    <property type="nucleotide sequence ID" value="NC_000918.1"/>
</dbReference>
<dbReference type="Proteomes" id="UP000000798">
    <property type="component" value="Chromosome"/>
</dbReference>
<dbReference type="GO" id="GO:0009279">
    <property type="term" value="C:cell outer membrane"/>
    <property type="evidence" value="ECO:0007669"/>
    <property type="project" value="UniProtKB-SubCell"/>
</dbReference>
<gene>
    <name evidence="8" type="ordered locus">aq_627</name>
</gene>
<evidence type="ECO:0000256" key="7">
    <source>
        <dbReference type="ARBA" id="ARBA00023237"/>
    </source>
</evidence>